<evidence type="ECO:0000313" key="2">
    <source>
        <dbReference type="EMBL" id="SFB48492.1"/>
    </source>
</evidence>
<evidence type="ECO:0000313" key="3">
    <source>
        <dbReference type="Proteomes" id="UP000243799"/>
    </source>
</evidence>
<dbReference type="InterPro" id="IPR035994">
    <property type="entry name" value="Nucleoside_phosphorylase_sf"/>
</dbReference>
<evidence type="ECO:0000259" key="1">
    <source>
        <dbReference type="Pfam" id="PF01048"/>
    </source>
</evidence>
<dbReference type="Proteomes" id="UP000243799">
    <property type="component" value="Unassembled WGS sequence"/>
</dbReference>
<dbReference type="GO" id="GO:0005829">
    <property type="term" value="C:cytosol"/>
    <property type="evidence" value="ECO:0007669"/>
    <property type="project" value="TreeGrafter"/>
</dbReference>
<dbReference type="GO" id="GO:0008782">
    <property type="term" value="F:adenosylhomocysteine nucleosidase activity"/>
    <property type="evidence" value="ECO:0007669"/>
    <property type="project" value="TreeGrafter"/>
</dbReference>
<dbReference type="Pfam" id="PF01048">
    <property type="entry name" value="PNP_UDP_1"/>
    <property type="match status" value="1"/>
</dbReference>
<dbReference type="GO" id="GO:0008930">
    <property type="term" value="F:methylthioadenosine nucleosidase activity"/>
    <property type="evidence" value="ECO:0007669"/>
    <property type="project" value="TreeGrafter"/>
</dbReference>
<reference evidence="3" key="1">
    <citation type="submission" date="2016-10" db="EMBL/GenBank/DDBJ databases">
        <authorList>
            <person name="Varghese N."/>
            <person name="Submissions S."/>
        </authorList>
    </citation>
    <scope>NUCLEOTIDE SEQUENCE [LARGE SCALE GENOMIC DNA]</scope>
    <source>
        <strain evidence="3">CGMCC 4.3568</strain>
    </source>
</reference>
<dbReference type="Gene3D" id="3.40.50.1580">
    <property type="entry name" value="Nucleoside phosphorylase domain"/>
    <property type="match status" value="1"/>
</dbReference>
<dbReference type="GO" id="GO:0009116">
    <property type="term" value="P:nucleoside metabolic process"/>
    <property type="evidence" value="ECO:0007669"/>
    <property type="project" value="InterPro"/>
</dbReference>
<sequence length="301" mass="31821">MIVILTALQVEHQAVLEHMTGTEVHRHAAGTLFDVGSLGCRPHRRVALGVTGPGALTAAALTERAFTEFSPSAMLFVGVAGGLRDWLEIGDVVVATKVYAYHGGRSEDDEFLARPRAWEASHALEQVARRLPRDDAWRFVGGESMVPHDETSDNVPSVHFEPVAAGDVLLNSKVSPLAQQIRGGYNDAIAIEMESSGFALAGHLSGKVPMLTVRGVSDMADGTKAATDREGGQRVAARNAAAFAVALAAALEEETGRQEERSSSVPSSIRTINKASGNARVGQQVGINLGGISTSQLGEHR</sequence>
<dbReference type="GO" id="GO:0019284">
    <property type="term" value="P:L-methionine salvage from S-adenosylmethionine"/>
    <property type="evidence" value="ECO:0007669"/>
    <property type="project" value="TreeGrafter"/>
</dbReference>
<protein>
    <submittedName>
        <fullName evidence="2">Nucleoside phosphorylase</fullName>
    </submittedName>
</protein>
<dbReference type="STRING" id="490629.SAMN05216266_113149"/>
<accession>A0A1I1BFG7</accession>
<dbReference type="SUPFAM" id="SSF53167">
    <property type="entry name" value="Purine and uridine phosphorylases"/>
    <property type="match status" value="1"/>
</dbReference>
<name>A0A1I1BFG7_9PSEU</name>
<keyword evidence="3" id="KW-1185">Reference proteome</keyword>
<dbReference type="CDD" id="cd09008">
    <property type="entry name" value="MTAN"/>
    <property type="match status" value="1"/>
</dbReference>
<organism evidence="2 3">
    <name type="scientific">Amycolatopsis marina</name>
    <dbReference type="NCBI Taxonomy" id="490629"/>
    <lineage>
        <taxon>Bacteria</taxon>
        <taxon>Bacillati</taxon>
        <taxon>Actinomycetota</taxon>
        <taxon>Actinomycetes</taxon>
        <taxon>Pseudonocardiales</taxon>
        <taxon>Pseudonocardiaceae</taxon>
        <taxon>Amycolatopsis</taxon>
    </lineage>
</organism>
<dbReference type="AlphaFoldDB" id="A0A1I1BFG7"/>
<dbReference type="EMBL" id="FOKG01000013">
    <property type="protein sequence ID" value="SFB48492.1"/>
    <property type="molecule type" value="Genomic_DNA"/>
</dbReference>
<dbReference type="PANTHER" id="PTHR46832">
    <property type="entry name" value="5'-METHYLTHIOADENOSINE/S-ADENOSYLHOMOCYSTEINE NUCLEOSIDASE"/>
    <property type="match status" value="1"/>
</dbReference>
<dbReference type="RefSeq" id="WP_091675056.1">
    <property type="nucleotide sequence ID" value="NZ_FOKG01000013.1"/>
</dbReference>
<gene>
    <name evidence="2" type="ORF">SAMN05216266_113149</name>
</gene>
<feature type="domain" description="Nucleoside phosphorylase" evidence="1">
    <location>
        <begin position="2"/>
        <end position="247"/>
    </location>
</feature>
<dbReference type="PANTHER" id="PTHR46832:SF1">
    <property type="entry name" value="5'-METHYLTHIOADENOSINE_S-ADENOSYLHOMOCYSTEINE NUCLEOSIDASE"/>
    <property type="match status" value="1"/>
</dbReference>
<dbReference type="OrthoDB" id="44283at2"/>
<proteinExistence type="predicted"/>
<dbReference type="InterPro" id="IPR000845">
    <property type="entry name" value="Nucleoside_phosphorylase_d"/>
</dbReference>